<evidence type="ECO:0000256" key="2">
    <source>
        <dbReference type="PIRSR" id="PIRSR605511-1"/>
    </source>
</evidence>
<feature type="active site" description="Proton donor/acceptor" evidence="2">
    <location>
        <position position="223"/>
    </location>
</feature>
<accession>A0A151Z5K3</accession>
<dbReference type="InterPro" id="IPR005511">
    <property type="entry name" value="SMP-30"/>
</dbReference>
<dbReference type="InParanoid" id="A0A151Z5K3"/>
<feature type="signal peptide" evidence="4">
    <location>
        <begin position="1"/>
        <end position="22"/>
    </location>
</feature>
<comment type="cofactor">
    <cofactor evidence="3">
        <name>Zn(2+)</name>
        <dbReference type="ChEBI" id="CHEBI:29105"/>
    </cofactor>
    <text evidence="3">Binds 1 divalent metal cation per subunit.</text>
</comment>
<comment type="similarity">
    <text evidence="1">Belongs to the SMP-30/CGR1 family.</text>
</comment>
<keyword evidence="7" id="KW-1185">Reference proteome</keyword>
<feature type="binding site" evidence="3">
    <location>
        <position position="144"/>
    </location>
    <ligand>
        <name>substrate</name>
    </ligand>
</feature>
<dbReference type="Proteomes" id="UP000076078">
    <property type="component" value="Unassembled WGS sequence"/>
</dbReference>
<protein>
    <submittedName>
        <fullName evidence="6">Senescence marker protein-30 family protein</fullName>
    </submittedName>
</protein>
<keyword evidence="3" id="KW-0479">Metal-binding</keyword>
<feature type="binding site" evidence="3">
    <location>
        <position position="223"/>
    </location>
    <ligand>
        <name>a divalent metal cation</name>
        <dbReference type="ChEBI" id="CHEBI:60240"/>
    </ligand>
</feature>
<evidence type="ECO:0000256" key="1">
    <source>
        <dbReference type="ARBA" id="ARBA00008853"/>
    </source>
</evidence>
<sequence>MKVNFIVLIIVAVLLLFNLIDANVNEDVSASVIYQSKSQLGEGAYWSTSDRVLYWLDIDGKKLNIFNPKSLKNEEISLPSIPGTVVQKTNGELVIALRSGISIYNQYSKNLKVISHPEKVVTNRYNDGKCDANGRFWVGSMSLENGTPAKATLYTIDSRLKVQEKLQNVKISNGIIWSLDNRAMYYIDTLTMGVDRFDFDLDSGEISNRKRVITFSGQDGLPDGMTIDSEGYLWVCHYDGGKVTRWNPDNGNKLMTVWVPGVKKVTSVAFGGDDLSDLFITTGRDGNSPDSGSLFHYKFTNGIHGVPSNKFSG</sequence>
<dbReference type="PRINTS" id="PR01790">
    <property type="entry name" value="SMP30FAMILY"/>
</dbReference>
<organism evidence="6 7">
    <name type="scientific">Tieghemostelium lacteum</name>
    <name type="common">Slime mold</name>
    <name type="synonym">Dictyostelium lacteum</name>
    <dbReference type="NCBI Taxonomy" id="361077"/>
    <lineage>
        <taxon>Eukaryota</taxon>
        <taxon>Amoebozoa</taxon>
        <taxon>Evosea</taxon>
        <taxon>Eumycetozoa</taxon>
        <taxon>Dictyostelia</taxon>
        <taxon>Dictyosteliales</taxon>
        <taxon>Raperosteliaceae</taxon>
        <taxon>Tieghemostelium</taxon>
    </lineage>
</organism>
<dbReference type="EMBL" id="LODT01000041">
    <property type="protein sequence ID" value="KYQ89243.1"/>
    <property type="molecule type" value="Genomic_DNA"/>
</dbReference>
<name>A0A151Z5K3_TIELA</name>
<evidence type="ECO:0000313" key="6">
    <source>
        <dbReference type="EMBL" id="KYQ89243.1"/>
    </source>
</evidence>
<dbReference type="SUPFAM" id="SSF63829">
    <property type="entry name" value="Calcium-dependent phosphotriesterase"/>
    <property type="match status" value="1"/>
</dbReference>
<evidence type="ECO:0000256" key="4">
    <source>
        <dbReference type="SAM" id="SignalP"/>
    </source>
</evidence>
<feature type="binding site" evidence="3">
    <location>
        <position position="124"/>
    </location>
    <ligand>
        <name>substrate</name>
    </ligand>
</feature>
<dbReference type="Pfam" id="PF08450">
    <property type="entry name" value="SGL"/>
    <property type="match status" value="1"/>
</dbReference>
<comment type="caution">
    <text evidence="6">The sequence shown here is derived from an EMBL/GenBank/DDBJ whole genome shotgun (WGS) entry which is preliminary data.</text>
</comment>
<feature type="binding site" evidence="3">
    <location>
        <position position="126"/>
    </location>
    <ligand>
        <name>substrate</name>
    </ligand>
</feature>
<evidence type="ECO:0000256" key="3">
    <source>
        <dbReference type="PIRSR" id="PIRSR605511-2"/>
    </source>
</evidence>
<dbReference type="Gene3D" id="2.120.10.30">
    <property type="entry name" value="TolB, C-terminal domain"/>
    <property type="match status" value="1"/>
</dbReference>
<evidence type="ECO:0000313" key="7">
    <source>
        <dbReference type="Proteomes" id="UP000076078"/>
    </source>
</evidence>
<dbReference type="GO" id="GO:0019853">
    <property type="term" value="P:L-ascorbic acid biosynthetic process"/>
    <property type="evidence" value="ECO:0007669"/>
    <property type="project" value="TreeGrafter"/>
</dbReference>
<feature type="chain" id="PRO_5007592850" evidence="4">
    <location>
        <begin position="23"/>
        <end position="313"/>
    </location>
</feature>
<feature type="binding site" evidence="3">
    <location>
        <position position="173"/>
    </location>
    <ligand>
        <name>a divalent metal cation</name>
        <dbReference type="ChEBI" id="CHEBI:60240"/>
    </ligand>
</feature>
<proteinExistence type="inferred from homology"/>
<dbReference type="GO" id="GO:0004341">
    <property type="term" value="F:gluconolactonase activity"/>
    <property type="evidence" value="ECO:0007669"/>
    <property type="project" value="TreeGrafter"/>
</dbReference>
<dbReference type="OrthoDB" id="423498at2759"/>
<feature type="binding site" evidence="3">
    <location>
        <position position="42"/>
    </location>
    <ligand>
        <name>a divalent metal cation</name>
        <dbReference type="ChEBI" id="CHEBI:60240"/>
    </ligand>
</feature>
<feature type="domain" description="SMP-30/Gluconolactonase/LRE-like region" evidence="5">
    <location>
        <begin position="40"/>
        <end position="283"/>
    </location>
</feature>
<dbReference type="PANTHER" id="PTHR10907">
    <property type="entry name" value="REGUCALCIN"/>
    <property type="match status" value="1"/>
</dbReference>
<dbReference type="OMA" id="WAGTMRY"/>
<evidence type="ECO:0000259" key="5">
    <source>
        <dbReference type="Pfam" id="PF08450"/>
    </source>
</evidence>
<dbReference type="STRING" id="361077.A0A151Z5K3"/>
<gene>
    <name evidence="6" type="ORF">DLAC_09897</name>
</gene>
<dbReference type="InterPro" id="IPR011042">
    <property type="entry name" value="6-blade_b-propeller_TolB-like"/>
</dbReference>
<dbReference type="PANTHER" id="PTHR10907:SF47">
    <property type="entry name" value="REGUCALCIN"/>
    <property type="match status" value="1"/>
</dbReference>
<dbReference type="GO" id="GO:0005509">
    <property type="term" value="F:calcium ion binding"/>
    <property type="evidence" value="ECO:0007669"/>
    <property type="project" value="TreeGrafter"/>
</dbReference>
<dbReference type="FunCoup" id="A0A151Z5K3">
    <property type="interactions" value="4"/>
</dbReference>
<dbReference type="AlphaFoldDB" id="A0A151Z5K3"/>
<dbReference type="InterPro" id="IPR013658">
    <property type="entry name" value="SGL"/>
</dbReference>
<keyword evidence="3" id="KW-0862">Zinc</keyword>
<reference evidence="6 7" key="1">
    <citation type="submission" date="2015-12" db="EMBL/GenBank/DDBJ databases">
        <title>Dictyostelia acquired genes for synthesis and detection of signals that induce cell-type specialization by lateral gene transfer from prokaryotes.</title>
        <authorList>
            <person name="Gloeckner G."/>
            <person name="Schaap P."/>
        </authorList>
    </citation>
    <scope>NUCLEOTIDE SEQUENCE [LARGE SCALE GENOMIC DNA]</scope>
    <source>
        <strain evidence="6 7">TK</strain>
    </source>
</reference>
<keyword evidence="4" id="KW-0732">Signal</keyword>